<name>F3GEH3_PSESJ</name>
<evidence type="ECO:0000256" key="3">
    <source>
        <dbReference type="ARBA" id="ARBA00023125"/>
    </source>
</evidence>
<dbReference type="PANTHER" id="PTHR30146:SF148">
    <property type="entry name" value="HTH-TYPE TRANSCRIPTIONAL REPRESSOR PURR-RELATED"/>
    <property type="match status" value="1"/>
</dbReference>
<keyword evidence="4" id="KW-0804">Transcription</keyword>
<dbReference type="SUPFAM" id="SSF53822">
    <property type="entry name" value="Periplasmic binding protein-like I"/>
    <property type="match status" value="1"/>
</dbReference>
<dbReference type="EMBL" id="AEAI01001301">
    <property type="protein sequence ID" value="EGH45473.1"/>
    <property type="molecule type" value="Genomic_DNA"/>
</dbReference>
<keyword evidence="2" id="KW-0805">Transcription regulation</keyword>
<dbReference type="PANTHER" id="PTHR30146">
    <property type="entry name" value="LACI-RELATED TRANSCRIPTIONAL REPRESSOR"/>
    <property type="match status" value="1"/>
</dbReference>
<dbReference type="InterPro" id="IPR046335">
    <property type="entry name" value="LacI/GalR-like_sensor"/>
</dbReference>
<evidence type="ECO:0000313" key="6">
    <source>
        <dbReference type="EMBL" id="EGH45473.1"/>
    </source>
</evidence>
<evidence type="ECO:0000256" key="2">
    <source>
        <dbReference type="ARBA" id="ARBA00023015"/>
    </source>
</evidence>
<comment type="caution">
    <text evidence="6">The sequence shown here is derived from an EMBL/GenBank/DDBJ whole genome shotgun (WGS) entry which is preliminary data.</text>
</comment>
<dbReference type="Gene3D" id="3.40.50.2300">
    <property type="match status" value="1"/>
</dbReference>
<protein>
    <submittedName>
        <fullName evidence="6">LacI transcriptional regulator</fullName>
    </submittedName>
</protein>
<evidence type="ECO:0000256" key="4">
    <source>
        <dbReference type="ARBA" id="ARBA00023163"/>
    </source>
</evidence>
<dbReference type="GO" id="GO:0003700">
    <property type="term" value="F:DNA-binding transcription factor activity"/>
    <property type="evidence" value="ECO:0007669"/>
    <property type="project" value="TreeGrafter"/>
</dbReference>
<accession>F3GEH3</accession>
<dbReference type="InterPro" id="IPR028082">
    <property type="entry name" value="Peripla_BP_I"/>
</dbReference>
<organism evidence="6 7">
    <name type="scientific">Pseudomonas syringae pv. pisi str. 1704B</name>
    <dbReference type="NCBI Taxonomy" id="629263"/>
    <lineage>
        <taxon>Bacteria</taxon>
        <taxon>Pseudomonadati</taxon>
        <taxon>Pseudomonadota</taxon>
        <taxon>Gammaproteobacteria</taxon>
        <taxon>Pseudomonadales</taxon>
        <taxon>Pseudomonadaceae</taxon>
        <taxon>Pseudomonas</taxon>
        <taxon>Pseudomonas syringae</taxon>
    </lineage>
</organism>
<evidence type="ECO:0000256" key="1">
    <source>
        <dbReference type="ARBA" id="ARBA00022491"/>
    </source>
</evidence>
<evidence type="ECO:0000313" key="7">
    <source>
        <dbReference type="Proteomes" id="UP000004986"/>
    </source>
</evidence>
<dbReference type="GO" id="GO:0000976">
    <property type="term" value="F:transcription cis-regulatory region binding"/>
    <property type="evidence" value="ECO:0007669"/>
    <property type="project" value="TreeGrafter"/>
</dbReference>
<proteinExistence type="predicted"/>
<feature type="non-terminal residue" evidence="6">
    <location>
        <position position="1"/>
    </location>
</feature>
<evidence type="ECO:0000259" key="5">
    <source>
        <dbReference type="Pfam" id="PF13377"/>
    </source>
</evidence>
<keyword evidence="1" id="KW-0678">Repressor</keyword>
<feature type="domain" description="Transcriptional regulator LacI/GalR-like sensor" evidence="5">
    <location>
        <begin position="2"/>
        <end position="76"/>
    </location>
</feature>
<keyword evidence="3" id="KW-0238">DNA-binding</keyword>
<dbReference type="PATRIC" id="fig|629263.4.peg.4114"/>
<dbReference type="Proteomes" id="UP000004986">
    <property type="component" value="Unassembled WGS sequence"/>
</dbReference>
<gene>
    <name evidence="6" type="ORF">PSYPI_25424</name>
</gene>
<dbReference type="Pfam" id="PF13377">
    <property type="entry name" value="Peripla_BP_3"/>
    <property type="match status" value="1"/>
</dbReference>
<sequence length="81" mass="8687">DVLRERNVSVPGAMSLVGFDDAVYASLLTPPLCTIRQSSRELGRLGVAQLLQRMTGGDCAQDVVRVPVELVCRGTVATRSD</sequence>
<dbReference type="HOGENOM" id="CLU_2563959_0_0_6"/>
<reference evidence="6 7" key="1">
    <citation type="journal article" date="2011" name="PLoS Pathog.">
        <title>Dynamic evolution of pathogenicity revealed by sequencing and comparative genomics of 19 Pseudomonas syringae isolates.</title>
        <authorList>
            <person name="Baltrus D.A."/>
            <person name="Nishimura M.T."/>
            <person name="Romanchuk A."/>
            <person name="Chang J.H."/>
            <person name="Mukhtar M.S."/>
            <person name="Cherkis K."/>
            <person name="Roach J."/>
            <person name="Grant S.R."/>
            <person name="Jones C.D."/>
            <person name="Dangl J.L."/>
        </authorList>
    </citation>
    <scope>NUCLEOTIDE SEQUENCE [LARGE SCALE GENOMIC DNA]</scope>
    <source>
        <strain evidence="6 7">1704B</strain>
    </source>
</reference>
<dbReference type="AlphaFoldDB" id="F3GEH3"/>
<keyword evidence="7" id="KW-1185">Reference proteome</keyword>